<name>A0A1H2VQ86_9BACL</name>
<evidence type="ECO:0000313" key="2">
    <source>
        <dbReference type="Proteomes" id="UP000198534"/>
    </source>
</evidence>
<protein>
    <submittedName>
        <fullName evidence="1">Uncharacterized protein</fullName>
    </submittedName>
</protein>
<sequence>MFFAKRGNVEKTCLKCCMKESAESNMELEHKQLTIGIKGRFCKIL</sequence>
<gene>
    <name evidence="1" type="ORF">SAMN05444487_105176</name>
</gene>
<keyword evidence="2" id="KW-1185">Reference proteome</keyword>
<evidence type="ECO:0000313" key="1">
    <source>
        <dbReference type="EMBL" id="SDW70493.1"/>
    </source>
</evidence>
<proteinExistence type="predicted"/>
<dbReference type="EMBL" id="FNNQ01000005">
    <property type="protein sequence ID" value="SDW70493.1"/>
    <property type="molecule type" value="Genomic_DNA"/>
</dbReference>
<organism evidence="1 2">
    <name type="scientific">Marininema mesophilum</name>
    <dbReference type="NCBI Taxonomy" id="1048340"/>
    <lineage>
        <taxon>Bacteria</taxon>
        <taxon>Bacillati</taxon>
        <taxon>Bacillota</taxon>
        <taxon>Bacilli</taxon>
        <taxon>Bacillales</taxon>
        <taxon>Thermoactinomycetaceae</taxon>
        <taxon>Marininema</taxon>
    </lineage>
</organism>
<dbReference type="Proteomes" id="UP000198534">
    <property type="component" value="Unassembled WGS sequence"/>
</dbReference>
<reference evidence="1 2" key="1">
    <citation type="submission" date="2016-10" db="EMBL/GenBank/DDBJ databases">
        <authorList>
            <person name="de Groot N.N."/>
        </authorList>
    </citation>
    <scope>NUCLEOTIDE SEQUENCE [LARGE SCALE GENOMIC DNA]</scope>
    <source>
        <strain evidence="1 2">DSM 45610</strain>
    </source>
</reference>
<accession>A0A1H2VQ86</accession>
<dbReference type="STRING" id="1048340.SAMN05444487_105176"/>
<dbReference type="AlphaFoldDB" id="A0A1H2VQ86"/>